<accession>A0A6B0SF66</accession>
<sequence>MHRRRFLRSAGLAGSLLVAGCARSGTSPERGGQPDESRPPDALPADAPEHPVTTIADELGLDTIVNLEAEGADATGTEPIDDLLVAHATDGTLIHLPTGRYAVSTTFSLGSDARLAIVGEGATVVPPDGFSEPIFVLGYPEPMQSATVRGVTFDFTAADTGSRPVFANATDSVHLADLTVRGEIDTDQDQVRIDVTDPDGTGLVERLSLPDGAERGSNVTGCEVGDGNRGDLEFVDCHIEGFTDNGLYADPPEGSVTVDGGFYRNNGIAGVRIQSSESSVVRNVRVVCDDADGGYDNMRGIRLRSGESVLVEDCVVEMLAVSGSDGAVTFSSELESATVRNCRLRVDADGVNAIRVKSPDEDSGPATTSGPFRCQNITVTGTAATGAAILASDRDGCQFQNLCVHQSGDDRDGLRAENVDGELRDTHLAVTGNPLSLRNSSFERHNVSMTRSPAERHDCG</sequence>
<reference evidence="2 3" key="1">
    <citation type="submission" date="2019-12" db="EMBL/GenBank/DDBJ databases">
        <title>Isolation and characterization of three novel carbon monoxide-oxidizing members of Halobacteria from salione crusts and soils.</title>
        <authorList>
            <person name="Myers M.R."/>
            <person name="King G.M."/>
        </authorList>
    </citation>
    <scope>NUCLEOTIDE SEQUENCE [LARGE SCALE GENOMIC DNA]</scope>
    <source>
        <strain evidence="2 3">PCN9</strain>
    </source>
</reference>
<dbReference type="InterPro" id="IPR011050">
    <property type="entry name" value="Pectin_lyase_fold/virulence"/>
</dbReference>
<comment type="caution">
    <text evidence="2">The sequence shown here is derived from an EMBL/GenBank/DDBJ whole genome shotgun (WGS) entry which is preliminary data.</text>
</comment>
<dbReference type="RefSeq" id="WP_159525192.1">
    <property type="nucleotide sequence ID" value="NZ_WUUU01000010.1"/>
</dbReference>
<evidence type="ECO:0008006" key="4">
    <source>
        <dbReference type="Google" id="ProtNLM"/>
    </source>
</evidence>
<evidence type="ECO:0000313" key="2">
    <source>
        <dbReference type="EMBL" id="MXR19607.1"/>
    </source>
</evidence>
<dbReference type="EMBL" id="WUUU01000010">
    <property type="protein sequence ID" value="MXR19607.1"/>
    <property type="molecule type" value="Genomic_DNA"/>
</dbReference>
<proteinExistence type="predicted"/>
<evidence type="ECO:0000313" key="3">
    <source>
        <dbReference type="Proteomes" id="UP000471521"/>
    </source>
</evidence>
<keyword evidence="3" id="KW-1185">Reference proteome</keyword>
<dbReference type="Proteomes" id="UP000471521">
    <property type="component" value="Unassembled WGS sequence"/>
</dbReference>
<dbReference type="AlphaFoldDB" id="A0A6B0SF66"/>
<dbReference type="PROSITE" id="PS51257">
    <property type="entry name" value="PROKAR_LIPOPROTEIN"/>
    <property type="match status" value="1"/>
</dbReference>
<name>A0A6B0SF66_9EURY</name>
<evidence type="ECO:0000256" key="1">
    <source>
        <dbReference type="SAM" id="MobiDB-lite"/>
    </source>
</evidence>
<feature type="region of interest" description="Disordered" evidence="1">
    <location>
        <begin position="22"/>
        <end position="49"/>
    </location>
</feature>
<organism evidence="2 3">
    <name type="scientific">Halobacterium bonnevillei</name>
    <dbReference type="NCBI Taxonomy" id="2692200"/>
    <lineage>
        <taxon>Archaea</taxon>
        <taxon>Methanobacteriati</taxon>
        <taxon>Methanobacteriota</taxon>
        <taxon>Stenosarchaea group</taxon>
        <taxon>Halobacteria</taxon>
        <taxon>Halobacteriales</taxon>
        <taxon>Halobacteriaceae</taxon>
        <taxon>Halobacterium</taxon>
    </lineage>
</organism>
<dbReference type="OrthoDB" id="202667at2157"/>
<gene>
    <name evidence="2" type="ORF">GRX66_02920</name>
</gene>
<dbReference type="InterPro" id="IPR012334">
    <property type="entry name" value="Pectin_lyas_fold"/>
</dbReference>
<dbReference type="Gene3D" id="2.160.20.10">
    <property type="entry name" value="Single-stranded right-handed beta-helix, Pectin lyase-like"/>
    <property type="match status" value="1"/>
</dbReference>
<protein>
    <recommendedName>
        <fullName evidence="4">Right-handed parallel beta-helix repeat-containing protein</fullName>
    </recommendedName>
</protein>
<dbReference type="SUPFAM" id="SSF51126">
    <property type="entry name" value="Pectin lyase-like"/>
    <property type="match status" value="1"/>
</dbReference>